<dbReference type="InterPro" id="IPR002048">
    <property type="entry name" value="EF_hand_dom"/>
</dbReference>
<accession>A0A4Q8LQZ5</accession>
<dbReference type="GO" id="GO:0005509">
    <property type="term" value="F:calcium ion binding"/>
    <property type="evidence" value="ECO:0007669"/>
    <property type="project" value="InterPro"/>
</dbReference>
<dbReference type="AlphaFoldDB" id="A0A4Q9TII5"/>
<dbReference type="SUPFAM" id="SSF47473">
    <property type="entry name" value="EF-hand"/>
    <property type="match status" value="1"/>
</dbReference>
<sequence>MKIKASTLTSAVALLCAIAPSAMAQQVTIFDLADTNKDGFVDKAEDEAANLKSFKRYDTDGDGRLSQAEMAAKFQGLPASEVARGVNANLSLMDTDKDGAISWDEFKRWYSANMFDGLDQDHDGRLSKSEFILNENAP</sequence>
<dbReference type="Proteomes" id="UP000291286">
    <property type="component" value="Unassembled WGS sequence"/>
</dbReference>
<evidence type="ECO:0000256" key="2">
    <source>
        <dbReference type="ARBA" id="ARBA00022737"/>
    </source>
</evidence>
<evidence type="ECO:0000313" key="4">
    <source>
        <dbReference type="Proteomes" id="UP000291286"/>
    </source>
</evidence>
<comment type="caution">
    <text evidence="3">The sequence shown here is derived from an EMBL/GenBank/DDBJ whole genome shotgun (WGS) entry which is preliminary data.</text>
</comment>
<dbReference type="Gene3D" id="1.10.238.10">
    <property type="entry name" value="EF-hand"/>
    <property type="match status" value="2"/>
</dbReference>
<dbReference type="InterPro" id="IPR011992">
    <property type="entry name" value="EF-hand-dom_pair"/>
</dbReference>
<keyword evidence="1" id="KW-0479">Metal-binding</keyword>
<dbReference type="PANTHER" id="PTHR10827:SF98">
    <property type="entry name" value="45 KDA CALCIUM-BINDING PROTEIN"/>
    <property type="match status" value="1"/>
</dbReference>
<dbReference type="PROSITE" id="PS00018">
    <property type="entry name" value="EF_HAND_1"/>
    <property type="match status" value="2"/>
</dbReference>
<keyword evidence="2" id="KW-0677">Repeat</keyword>
<evidence type="ECO:0000313" key="3">
    <source>
        <dbReference type="EMBL" id="TAA33000.1"/>
    </source>
</evidence>
<dbReference type="PANTHER" id="PTHR10827">
    <property type="entry name" value="RETICULOCALBIN"/>
    <property type="match status" value="1"/>
</dbReference>
<proteinExistence type="predicted"/>
<dbReference type="Pfam" id="PF13202">
    <property type="entry name" value="EF-hand_5"/>
    <property type="match status" value="1"/>
</dbReference>
<reference evidence="3 4" key="1">
    <citation type="submission" date="2019-02" db="EMBL/GenBank/DDBJ databases">
        <title>WGS of Pseudoxanthomonas species novum from clinical isolates.</title>
        <authorList>
            <person name="Bernier A.-M."/>
            <person name="Bernard K."/>
            <person name="Vachon A."/>
        </authorList>
    </citation>
    <scope>NUCLEOTIDE SEQUENCE [LARGE SCALE GENOMIC DNA]</scope>
    <source>
        <strain evidence="3 4">NML171202</strain>
    </source>
</reference>
<accession>A0A4Q9TII5</accession>
<organism evidence="3 4">
    <name type="scientific">Pseudoxanthomonas winnipegensis</name>
    <dbReference type="NCBI Taxonomy" id="2480810"/>
    <lineage>
        <taxon>Bacteria</taxon>
        <taxon>Pseudomonadati</taxon>
        <taxon>Pseudomonadota</taxon>
        <taxon>Gammaproteobacteria</taxon>
        <taxon>Lysobacterales</taxon>
        <taxon>Lysobacteraceae</taxon>
        <taxon>Pseudoxanthomonas</taxon>
    </lineage>
</organism>
<evidence type="ECO:0000256" key="1">
    <source>
        <dbReference type="ARBA" id="ARBA00022723"/>
    </source>
</evidence>
<dbReference type="PROSITE" id="PS50222">
    <property type="entry name" value="EF_HAND_2"/>
    <property type="match status" value="2"/>
</dbReference>
<dbReference type="RefSeq" id="WP_130515080.1">
    <property type="nucleotide sequence ID" value="NZ_JBQGER010000157.1"/>
</dbReference>
<dbReference type="Pfam" id="PF13833">
    <property type="entry name" value="EF-hand_8"/>
    <property type="match status" value="1"/>
</dbReference>
<dbReference type="Pfam" id="PF13499">
    <property type="entry name" value="EF-hand_7"/>
    <property type="match status" value="1"/>
</dbReference>
<gene>
    <name evidence="3" type="ORF">EA661_01620</name>
</gene>
<dbReference type="EMBL" id="SHMB01000001">
    <property type="protein sequence ID" value="TAA33000.1"/>
    <property type="molecule type" value="Genomic_DNA"/>
</dbReference>
<dbReference type="InterPro" id="IPR018247">
    <property type="entry name" value="EF_Hand_1_Ca_BS"/>
</dbReference>
<protein>
    <submittedName>
        <fullName evidence="3">Uncharacterized protein</fullName>
    </submittedName>
</protein>
<name>A0A4Q9TII5_9GAMM</name>